<feature type="domain" description="Fe/B12 periplasmic-binding" evidence="2">
    <location>
        <begin position="20"/>
        <end position="265"/>
    </location>
</feature>
<keyword evidence="1" id="KW-0732">Signal</keyword>
<name>A0ABT4UJE2_9BACT</name>
<keyword evidence="4" id="KW-1185">Reference proteome</keyword>
<dbReference type="PANTHER" id="PTHR30535">
    <property type="entry name" value="VITAMIN B12-BINDING PROTEIN"/>
    <property type="match status" value="1"/>
</dbReference>
<evidence type="ECO:0000313" key="3">
    <source>
        <dbReference type="EMBL" id="MDA3614949.1"/>
    </source>
</evidence>
<organism evidence="3 4">
    <name type="scientific">Polluticaenibacter yanchengensis</name>
    <dbReference type="NCBI Taxonomy" id="3014562"/>
    <lineage>
        <taxon>Bacteria</taxon>
        <taxon>Pseudomonadati</taxon>
        <taxon>Bacteroidota</taxon>
        <taxon>Chitinophagia</taxon>
        <taxon>Chitinophagales</taxon>
        <taxon>Chitinophagaceae</taxon>
        <taxon>Polluticaenibacter</taxon>
    </lineage>
</organism>
<evidence type="ECO:0000313" key="4">
    <source>
        <dbReference type="Proteomes" id="UP001210231"/>
    </source>
</evidence>
<evidence type="ECO:0000256" key="1">
    <source>
        <dbReference type="ARBA" id="ARBA00022729"/>
    </source>
</evidence>
<dbReference type="Pfam" id="PF01497">
    <property type="entry name" value="Peripla_BP_2"/>
    <property type="match status" value="1"/>
</dbReference>
<accession>A0ABT4UJE2</accession>
<reference evidence="3 4" key="1">
    <citation type="submission" date="2022-12" db="EMBL/GenBank/DDBJ databases">
        <title>Chitinophagaceae gen. sp. nov., a new member of the family Chitinophagaceae, isolated from soil in a chemical factory.</title>
        <authorList>
            <person name="Ke Z."/>
        </authorList>
    </citation>
    <scope>NUCLEOTIDE SEQUENCE [LARGE SCALE GENOMIC DNA]</scope>
    <source>
        <strain evidence="3 4">LY-5</strain>
    </source>
</reference>
<sequence length="265" mass="29404">MIYTIDNIDQLKASIGEDTGIVSLVPSLTELLFDLGLDKQVIGITKFCIHPEKWFRTKTRVGGTKNAAIEKILALKPGLIIANKEENVKEQIELLSKDVDVLLTDINTITEALTSIQAIGGLLGRKEEADRIVAAFNAAVIKYTANNLIATDVCYLIWQNPWMTVGGDTYINDTLASGGFRNIFAGQKRYPVIEEDAFIALVKSGKPVFLLSSEPYPFRQKHIDAIQSYHPTAKVVLVDGEVFSWYGSKLLKLPSYISELRKSIQ</sequence>
<dbReference type="RefSeq" id="WP_407031272.1">
    <property type="nucleotide sequence ID" value="NZ_JAQGEF010000008.1"/>
</dbReference>
<dbReference type="InterPro" id="IPR054828">
    <property type="entry name" value="Vit_B12_bind_prot"/>
</dbReference>
<dbReference type="PROSITE" id="PS50983">
    <property type="entry name" value="FE_B12_PBP"/>
    <property type="match status" value="1"/>
</dbReference>
<dbReference type="Gene3D" id="3.40.50.1980">
    <property type="entry name" value="Nitrogenase molybdenum iron protein domain"/>
    <property type="match status" value="2"/>
</dbReference>
<dbReference type="SUPFAM" id="SSF53807">
    <property type="entry name" value="Helical backbone' metal receptor"/>
    <property type="match status" value="1"/>
</dbReference>
<keyword evidence="3" id="KW-0675">Receptor</keyword>
<comment type="caution">
    <text evidence="3">The sequence shown here is derived from an EMBL/GenBank/DDBJ whole genome shotgun (WGS) entry which is preliminary data.</text>
</comment>
<proteinExistence type="predicted"/>
<dbReference type="EMBL" id="JAQGEF010000008">
    <property type="protein sequence ID" value="MDA3614949.1"/>
    <property type="molecule type" value="Genomic_DNA"/>
</dbReference>
<dbReference type="NCBIfam" id="NF038402">
    <property type="entry name" value="TroA_like"/>
    <property type="match status" value="1"/>
</dbReference>
<dbReference type="Proteomes" id="UP001210231">
    <property type="component" value="Unassembled WGS sequence"/>
</dbReference>
<evidence type="ECO:0000259" key="2">
    <source>
        <dbReference type="PROSITE" id="PS50983"/>
    </source>
</evidence>
<gene>
    <name evidence="3" type="ORF">O3P16_09030</name>
</gene>
<protein>
    <submittedName>
        <fullName evidence="3">Helical backbone metal receptor</fullName>
    </submittedName>
</protein>
<dbReference type="InterPro" id="IPR050902">
    <property type="entry name" value="ABC_Transporter_SBP"/>
</dbReference>
<dbReference type="InterPro" id="IPR002491">
    <property type="entry name" value="ABC_transptr_periplasmic_BD"/>
</dbReference>
<dbReference type="PANTHER" id="PTHR30535:SF35">
    <property type="entry name" value="PERIPLASMIC BINDING PROTEIN"/>
    <property type="match status" value="1"/>
</dbReference>